<proteinExistence type="predicted"/>
<dbReference type="AlphaFoldDB" id="A0ABD3GZ72"/>
<evidence type="ECO:0000313" key="2">
    <source>
        <dbReference type="Proteomes" id="UP001633002"/>
    </source>
</evidence>
<name>A0ABD3GZ72_9MARC</name>
<dbReference type="Proteomes" id="UP001633002">
    <property type="component" value="Unassembled WGS sequence"/>
</dbReference>
<comment type="caution">
    <text evidence="1">The sequence shown here is derived from an EMBL/GenBank/DDBJ whole genome shotgun (WGS) entry which is preliminary data.</text>
</comment>
<evidence type="ECO:0000313" key="1">
    <source>
        <dbReference type="EMBL" id="KAL3684558.1"/>
    </source>
</evidence>
<sequence length="147" mass="16605">MVKNKAPREDGVTVEVLKLTWEWMKAPCITFIITVEAAAVGMRLGATLLNTIYSVLSTKAQGNPLAQIIHATLQAIWKDRNKKLFRNRVRKTLITVILGAVKREIEGRMRSTGQAIQWTEIIDEVKLDKSNAYLGERFQTQPEKRGA</sequence>
<gene>
    <name evidence="1" type="ORF">R1sor_002580</name>
</gene>
<reference evidence="1 2" key="1">
    <citation type="submission" date="2024-09" db="EMBL/GenBank/DDBJ databases">
        <title>Chromosome-scale assembly of Riccia sorocarpa.</title>
        <authorList>
            <person name="Paukszto L."/>
        </authorList>
    </citation>
    <scope>NUCLEOTIDE SEQUENCE [LARGE SCALE GENOMIC DNA]</scope>
    <source>
        <strain evidence="1">LP-2024</strain>
        <tissue evidence="1">Aerial parts of the thallus</tissue>
    </source>
</reference>
<protein>
    <submittedName>
        <fullName evidence="1">Uncharacterized protein</fullName>
    </submittedName>
</protein>
<dbReference type="EMBL" id="JBJQOH010000006">
    <property type="protein sequence ID" value="KAL3684558.1"/>
    <property type="molecule type" value="Genomic_DNA"/>
</dbReference>
<keyword evidence="2" id="KW-1185">Reference proteome</keyword>
<organism evidence="1 2">
    <name type="scientific">Riccia sorocarpa</name>
    <dbReference type="NCBI Taxonomy" id="122646"/>
    <lineage>
        <taxon>Eukaryota</taxon>
        <taxon>Viridiplantae</taxon>
        <taxon>Streptophyta</taxon>
        <taxon>Embryophyta</taxon>
        <taxon>Marchantiophyta</taxon>
        <taxon>Marchantiopsida</taxon>
        <taxon>Marchantiidae</taxon>
        <taxon>Marchantiales</taxon>
        <taxon>Ricciaceae</taxon>
        <taxon>Riccia</taxon>
    </lineage>
</organism>
<accession>A0ABD3GZ72</accession>